<protein>
    <submittedName>
        <fullName evidence="2">(northern house mosquito) hypothetical protein</fullName>
    </submittedName>
</protein>
<accession>A0A8D8BIV0</accession>
<dbReference type="EMBL" id="HBUE01077353">
    <property type="protein sequence ID" value="CAG6475834.1"/>
    <property type="molecule type" value="Transcribed_RNA"/>
</dbReference>
<keyword evidence="1" id="KW-1133">Transmembrane helix</keyword>
<evidence type="ECO:0000313" key="2">
    <source>
        <dbReference type="EMBL" id="CAG6475835.1"/>
    </source>
</evidence>
<keyword evidence="1" id="KW-0472">Membrane</keyword>
<sequence>MRLATGEVRDTEPKFDFFDPPPQLFPPTNDPEKTTLLKPSRLSASVAGGHTAKGRVALRTRLSFSGQVKWEPLIKSASTETELGIEKGLKYQVFFEGAFRKRVTRRYKLRIHSFILWGAGFTMLGHVHVWGIEIS</sequence>
<dbReference type="AlphaFoldDB" id="A0A8D8BIV0"/>
<evidence type="ECO:0000256" key="1">
    <source>
        <dbReference type="SAM" id="Phobius"/>
    </source>
</evidence>
<proteinExistence type="predicted"/>
<feature type="transmembrane region" description="Helical" evidence="1">
    <location>
        <begin position="109"/>
        <end position="132"/>
    </location>
</feature>
<dbReference type="EMBL" id="HBUE01077354">
    <property type="protein sequence ID" value="CAG6475835.1"/>
    <property type="molecule type" value="Transcribed_RNA"/>
</dbReference>
<name>A0A8D8BIV0_CULPI</name>
<organism evidence="2">
    <name type="scientific">Culex pipiens</name>
    <name type="common">House mosquito</name>
    <dbReference type="NCBI Taxonomy" id="7175"/>
    <lineage>
        <taxon>Eukaryota</taxon>
        <taxon>Metazoa</taxon>
        <taxon>Ecdysozoa</taxon>
        <taxon>Arthropoda</taxon>
        <taxon>Hexapoda</taxon>
        <taxon>Insecta</taxon>
        <taxon>Pterygota</taxon>
        <taxon>Neoptera</taxon>
        <taxon>Endopterygota</taxon>
        <taxon>Diptera</taxon>
        <taxon>Nematocera</taxon>
        <taxon>Culicoidea</taxon>
        <taxon>Culicidae</taxon>
        <taxon>Culicinae</taxon>
        <taxon>Culicini</taxon>
        <taxon>Culex</taxon>
        <taxon>Culex</taxon>
    </lineage>
</organism>
<keyword evidence="1" id="KW-0812">Transmembrane</keyword>
<reference evidence="2" key="1">
    <citation type="submission" date="2021-05" db="EMBL/GenBank/DDBJ databases">
        <authorList>
            <person name="Alioto T."/>
            <person name="Alioto T."/>
            <person name="Gomez Garrido J."/>
        </authorList>
    </citation>
    <scope>NUCLEOTIDE SEQUENCE</scope>
</reference>